<feature type="compositionally biased region" description="Low complexity" evidence="2">
    <location>
        <begin position="258"/>
        <end position="268"/>
    </location>
</feature>
<feature type="domain" description="SET" evidence="3">
    <location>
        <begin position="38"/>
        <end position="354"/>
    </location>
</feature>
<evidence type="ECO:0000256" key="1">
    <source>
        <dbReference type="SAM" id="Coils"/>
    </source>
</evidence>
<feature type="region of interest" description="Disordered" evidence="2">
    <location>
        <begin position="651"/>
        <end position="670"/>
    </location>
</feature>
<feature type="region of interest" description="Disordered" evidence="2">
    <location>
        <begin position="252"/>
        <end position="293"/>
    </location>
</feature>
<dbReference type="EMBL" id="JAEHOD010000015">
    <property type="protein sequence ID" value="KAG2449236.1"/>
    <property type="molecule type" value="Genomic_DNA"/>
</dbReference>
<sequence>MQASTTVTLASAKLEHGAAPEPELHLSQLLELPVGICGPLEVVQLAGKGRGVLATQLCCPGQLLLASPPLAIVQAGTSPSAAARLVASDEEQPPPTAGDLVNLLVASRLTQRQTQLLSALYSGEVGGGSGEQGSASEGGNGDDSCSPQPLRVQQLLQLSAAAEGARLQWGAGSVATAPSTGWHMAAPATLRGMRLPDGRVQVLPPVGQQPAGAAADANDSTPERRRAVTGAVVYNCYGEPTRDEALEQLLARRRRRSSTSTGDGSGARQLGSTNEGPVGPAEEASPQRGASSWGSTDCCAGDSSGFVGLWADFAMLNHSCCPNTINWSGGPHSHMAVIATAPIVAGEEVSVCYFGRELLAPRSVRMEALQRTHNFTCACRRCEHERGLGPALEAAVQGVYDAVNEYWGPRLGAMAEEAQAAAEALRDLKEQQAVLAKQERAQPGALEMGQGQGQPRAGGSGLFGALLCVIGGGDAGGRDTAAERELATREQERTRAAALAALSSVSGQLAVLDQQVAAALSGVETVVAQSIANTGAGIAAPAAEAGWWLRASLYDAYELRVSVAEVSADVARARASATATGAEARSVQEVHAALIKATDDCLQIVAAVAPGSTLHIRLACQLEAAAAPGSTGSAQHLLEAFASRYGGKVGTPLTGHGRRPESAAPVGGAGAPGALCPEDLAVMVTTAARQGHAL</sequence>
<evidence type="ECO:0000313" key="5">
    <source>
        <dbReference type="Proteomes" id="UP000613740"/>
    </source>
</evidence>
<dbReference type="InterPro" id="IPR001214">
    <property type="entry name" value="SET_dom"/>
</dbReference>
<dbReference type="SUPFAM" id="SSF82199">
    <property type="entry name" value="SET domain"/>
    <property type="match status" value="1"/>
</dbReference>
<dbReference type="CDD" id="cd20071">
    <property type="entry name" value="SET_SMYD"/>
    <property type="match status" value="1"/>
</dbReference>
<keyword evidence="1" id="KW-0175">Coiled coil</keyword>
<proteinExistence type="predicted"/>
<name>A0A835WLI8_9CHLO</name>
<dbReference type="InterPro" id="IPR046341">
    <property type="entry name" value="SET_dom_sf"/>
</dbReference>
<dbReference type="AlphaFoldDB" id="A0A835WLI8"/>
<dbReference type="Gene3D" id="2.170.270.10">
    <property type="entry name" value="SET domain"/>
    <property type="match status" value="1"/>
</dbReference>
<dbReference type="PANTHER" id="PTHR47643">
    <property type="entry name" value="TPR DOMAIN PROTEIN (AFU_ORTHOLOGUE AFUA_5G12710)"/>
    <property type="match status" value="1"/>
</dbReference>
<protein>
    <recommendedName>
        <fullName evidence="3">SET domain-containing protein</fullName>
    </recommendedName>
</protein>
<evidence type="ECO:0000259" key="3">
    <source>
        <dbReference type="PROSITE" id="PS50280"/>
    </source>
</evidence>
<keyword evidence="5" id="KW-1185">Reference proteome</keyword>
<dbReference type="PROSITE" id="PS50280">
    <property type="entry name" value="SET"/>
    <property type="match status" value="1"/>
</dbReference>
<feature type="region of interest" description="Disordered" evidence="2">
    <location>
        <begin position="122"/>
        <end position="148"/>
    </location>
</feature>
<dbReference type="PANTHER" id="PTHR47643:SF2">
    <property type="entry name" value="TPR DOMAIN PROTEIN (AFU_ORTHOLOGUE AFUA_5G12710)"/>
    <property type="match status" value="1"/>
</dbReference>
<dbReference type="InterPro" id="IPR053209">
    <property type="entry name" value="Gramillin-biosynth_MTr"/>
</dbReference>
<evidence type="ECO:0000313" key="4">
    <source>
        <dbReference type="EMBL" id="KAG2449236.1"/>
    </source>
</evidence>
<organism evidence="4 5">
    <name type="scientific">Chlamydomonas schloesseri</name>
    <dbReference type="NCBI Taxonomy" id="2026947"/>
    <lineage>
        <taxon>Eukaryota</taxon>
        <taxon>Viridiplantae</taxon>
        <taxon>Chlorophyta</taxon>
        <taxon>core chlorophytes</taxon>
        <taxon>Chlorophyceae</taxon>
        <taxon>CS clade</taxon>
        <taxon>Chlamydomonadales</taxon>
        <taxon>Chlamydomonadaceae</taxon>
        <taxon>Chlamydomonas</taxon>
    </lineage>
</organism>
<comment type="caution">
    <text evidence="4">The sequence shown here is derived from an EMBL/GenBank/DDBJ whole genome shotgun (WGS) entry which is preliminary data.</text>
</comment>
<gene>
    <name evidence="4" type="ORF">HYH02_005982</name>
</gene>
<dbReference type="OrthoDB" id="533036at2759"/>
<dbReference type="Proteomes" id="UP000613740">
    <property type="component" value="Unassembled WGS sequence"/>
</dbReference>
<accession>A0A835WLI8</accession>
<feature type="compositionally biased region" description="Gly residues" evidence="2">
    <location>
        <begin position="124"/>
        <end position="141"/>
    </location>
</feature>
<evidence type="ECO:0000256" key="2">
    <source>
        <dbReference type="SAM" id="MobiDB-lite"/>
    </source>
</evidence>
<feature type="coiled-coil region" evidence="1">
    <location>
        <begin position="411"/>
        <end position="441"/>
    </location>
</feature>
<feature type="region of interest" description="Disordered" evidence="2">
    <location>
        <begin position="204"/>
        <end position="225"/>
    </location>
</feature>
<dbReference type="Pfam" id="PF00856">
    <property type="entry name" value="SET"/>
    <property type="match status" value="1"/>
</dbReference>
<reference evidence="4" key="1">
    <citation type="journal article" date="2020" name="bioRxiv">
        <title>Comparative genomics of Chlamydomonas.</title>
        <authorList>
            <person name="Craig R.J."/>
            <person name="Hasan A.R."/>
            <person name="Ness R.W."/>
            <person name="Keightley P.D."/>
        </authorList>
    </citation>
    <scope>NUCLEOTIDE SEQUENCE</scope>
    <source>
        <strain evidence="4">CCAP 11/173</strain>
    </source>
</reference>